<evidence type="ECO:0000313" key="2">
    <source>
        <dbReference type="EMBL" id="ODN74852.1"/>
    </source>
</evidence>
<dbReference type="Proteomes" id="UP000094065">
    <property type="component" value="Unassembled WGS sequence"/>
</dbReference>
<dbReference type="EMBL" id="AWGJ01000011">
    <property type="protein sequence ID" value="ODN74852.1"/>
    <property type="molecule type" value="Genomic_DNA"/>
</dbReference>
<reference evidence="2 3" key="1">
    <citation type="submission" date="2016-06" db="EMBL/GenBank/DDBJ databases">
        <title>Evolution of pathogenesis and genome organization in the Tremellales.</title>
        <authorList>
            <person name="Cuomo C."/>
            <person name="Litvintseva A."/>
            <person name="Heitman J."/>
            <person name="Chen Y."/>
            <person name="Sun S."/>
            <person name="Springer D."/>
            <person name="Dromer F."/>
            <person name="Young S."/>
            <person name="Zeng Q."/>
            <person name="Chapman S."/>
            <person name="Gujja S."/>
            <person name="Saif S."/>
            <person name="Birren B."/>
        </authorList>
    </citation>
    <scope>NUCLEOTIDE SEQUENCE [LARGE SCALE GENOMIC DNA]</scope>
    <source>
        <strain evidence="2 3">CBS 6039</strain>
    </source>
</reference>
<evidence type="ECO:0000313" key="3">
    <source>
        <dbReference type="Proteomes" id="UP000094065"/>
    </source>
</evidence>
<feature type="compositionally biased region" description="Acidic residues" evidence="1">
    <location>
        <begin position="154"/>
        <end position="173"/>
    </location>
</feature>
<dbReference type="GeneID" id="30158466"/>
<proteinExistence type="predicted"/>
<sequence>MCELLHVSFLASPIFFRHSIRLQQDIRGLQLLRLQISPVTQHPLCFSPISHQPPRLANIFQAMSQPSEDAMVGAVDMEGQTTAASFNDSTETAIQRPGNDSHSEEAVSEGSSDPGGPGTDIPPHEHPQASGGEGEEGDHKGDAKGEEYPKRDVMEDEAVEDDVNPGGGDESDDGSSGYGSDDDAGGARYQAMYEFLKERKVKFVPVEKRMFSAILDNIKASYEARREGEA</sequence>
<feature type="compositionally biased region" description="Basic and acidic residues" evidence="1">
    <location>
        <begin position="137"/>
        <end position="153"/>
    </location>
</feature>
<feature type="compositionally biased region" description="Polar residues" evidence="1">
    <location>
        <begin position="84"/>
        <end position="93"/>
    </location>
</feature>
<protein>
    <submittedName>
        <fullName evidence="2">Uncharacterized protein</fullName>
    </submittedName>
</protein>
<gene>
    <name evidence="2" type="ORF">L202_07157</name>
</gene>
<keyword evidence="3" id="KW-1185">Reference proteome</keyword>
<accession>A0A1E3HET8</accession>
<organism evidence="2 3">
    <name type="scientific">Cryptococcus amylolentus CBS 6039</name>
    <dbReference type="NCBI Taxonomy" id="1295533"/>
    <lineage>
        <taxon>Eukaryota</taxon>
        <taxon>Fungi</taxon>
        <taxon>Dikarya</taxon>
        <taxon>Basidiomycota</taxon>
        <taxon>Agaricomycotina</taxon>
        <taxon>Tremellomycetes</taxon>
        <taxon>Tremellales</taxon>
        <taxon>Cryptococcaceae</taxon>
        <taxon>Cryptococcus</taxon>
    </lineage>
</organism>
<name>A0A1E3HET8_9TREE</name>
<comment type="caution">
    <text evidence="2">The sequence shown here is derived from an EMBL/GenBank/DDBJ whole genome shotgun (WGS) entry which is preliminary data.</text>
</comment>
<dbReference type="AlphaFoldDB" id="A0A1E3HET8"/>
<evidence type="ECO:0000256" key="1">
    <source>
        <dbReference type="SAM" id="MobiDB-lite"/>
    </source>
</evidence>
<dbReference type="RefSeq" id="XP_018990633.1">
    <property type="nucleotide sequence ID" value="XM_019141826.1"/>
</dbReference>
<feature type="region of interest" description="Disordered" evidence="1">
    <location>
        <begin position="84"/>
        <end position="185"/>
    </location>
</feature>